<keyword evidence="7" id="KW-0028">Amino-acid biosynthesis</keyword>
<feature type="modified residue" description="N6-(pyridoxal phosphate)lysine" evidence="7">
    <location>
        <position position="224"/>
    </location>
</feature>
<comment type="caution">
    <text evidence="9">The sequence shown here is derived from an EMBL/GenBank/DDBJ whole genome shotgun (WGS) entry which is preliminary data.</text>
</comment>
<dbReference type="HAMAP" id="MF_01023">
    <property type="entry name" value="HisC_aminotrans_2"/>
    <property type="match status" value="1"/>
</dbReference>
<dbReference type="CDD" id="cd00609">
    <property type="entry name" value="AAT_like"/>
    <property type="match status" value="1"/>
</dbReference>
<dbReference type="InterPro" id="IPR005861">
    <property type="entry name" value="HisP_aminotrans"/>
</dbReference>
<dbReference type="InterPro" id="IPR015424">
    <property type="entry name" value="PyrdxlP-dep_Trfase"/>
</dbReference>
<comment type="subunit">
    <text evidence="2 7">Homodimer.</text>
</comment>
<evidence type="ECO:0000313" key="10">
    <source>
        <dbReference type="Proteomes" id="UP000559885"/>
    </source>
</evidence>
<dbReference type="Pfam" id="PF00155">
    <property type="entry name" value="Aminotran_1_2"/>
    <property type="match status" value="1"/>
</dbReference>
<dbReference type="AlphaFoldDB" id="A0A841ZK10"/>
<evidence type="ECO:0000256" key="6">
    <source>
        <dbReference type="ARBA" id="ARBA00023102"/>
    </source>
</evidence>
<keyword evidence="5 7" id="KW-0663">Pyridoxal phosphate</keyword>
<dbReference type="PANTHER" id="PTHR43643">
    <property type="entry name" value="HISTIDINOL-PHOSPHATE AMINOTRANSFERASE 2"/>
    <property type="match status" value="1"/>
</dbReference>
<keyword evidence="6 7" id="KW-0368">Histidine biosynthesis</keyword>
<comment type="similarity">
    <text evidence="7">Belongs to the class-II pyridoxal-phosphate-dependent aminotransferase family. Histidinol-phosphate aminotransferase subfamily.</text>
</comment>
<dbReference type="InterPro" id="IPR004839">
    <property type="entry name" value="Aminotransferase_I/II_large"/>
</dbReference>
<dbReference type="EMBL" id="JAARRM010000001">
    <property type="protein sequence ID" value="MBC1520526.1"/>
    <property type="molecule type" value="Genomic_DNA"/>
</dbReference>
<evidence type="ECO:0000256" key="3">
    <source>
        <dbReference type="ARBA" id="ARBA00022576"/>
    </source>
</evidence>
<comment type="pathway">
    <text evidence="7">Amino-acid biosynthesis; L-histidine biosynthesis; L-histidine from 5-phospho-alpha-D-ribose 1-diphosphate: step 7/9.</text>
</comment>
<evidence type="ECO:0000256" key="5">
    <source>
        <dbReference type="ARBA" id="ARBA00022898"/>
    </source>
</evidence>
<comment type="cofactor">
    <cofactor evidence="1 7">
        <name>pyridoxal 5'-phosphate</name>
        <dbReference type="ChEBI" id="CHEBI:597326"/>
    </cofactor>
</comment>
<dbReference type="Gene3D" id="3.40.640.10">
    <property type="entry name" value="Type I PLP-dependent aspartate aminotransferase-like (Major domain)"/>
    <property type="match status" value="1"/>
</dbReference>
<dbReference type="GO" id="GO:0030170">
    <property type="term" value="F:pyridoxal phosphate binding"/>
    <property type="evidence" value="ECO:0007669"/>
    <property type="project" value="InterPro"/>
</dbReference>
<dbReference type="RefSeq" id="WP_185372072.1">
    <property type="nucleotide sequence ID" value="NZ_JAARRM010000001.1"/>
</dbReference>
<dbReference type="GO" id="GO:0000105">
    <property type="term" value="P:L-histidine biosynthetic process"/>
    <property type="evidence" value="ECO:0007669"/>
    <property type="project" value="UniProtKB-UniRule"/>
</dbReference>
<name>A0A841ZK10_9LIST</name>
<organism evidence="9 10">
    <name type="scientific">Listeria aquatica</name>
    <dbReference type="NCBI Taxonomy" id="1494960"/>
    <lineage>
        <taxon>Bacteria</taxon>
        <taxon>Bacillati</taxon>
        <taxon>Bacillota</taxon>
        <taxon>Bacilli</taxon>
        <taxon>Bacillales</taxon>
        <taxon>Listeriaceae</taxon>
        <taxon>Listeria</taxon>
    </lineage>
</organism>
<comment type="catalytic activity">
    <reaction evidence="7">
        <text>L-histidinol phosphate + 2-oxoglutarate = 3-(imidazol-4-yl)-2-oxopropyl phosphate + L-glutamate</text>
        <dbReference type="Rhea" id="RHEA:23744"/>
        <dbReference type="ChEBI" id="CHEBI:16810"/>
        <dbReference type="ChEBI" id="CHEBI:29985"/>
        <dbReference type="ChEBI" id="CHEBI:57766"/>
        <dbReference type="ChEBI" id="CHEBI:57980"/>
        <dbReference type="EC" id="2.6.1.9"/>
    </reaction>
</comment>
<proteinExistence type="inferred from homology"/>
<dbReference type="NCBIfam" id="TIGR01141">
    <property type="entry name" value="hisC"/>
    <property type="match status" value="1"/>
</dbReference>
<evidence type="ECO:0000256" key="2">
    <source>
        <dbReference type="ARBA" id="ARBA00011738"/>
    </source>
</evidence>
<keyword evidence="4 7" id="KW-0808">Transferase</keyword>
<keyword evidence="3 7" id="KW-0032">Aminotransferase</keyword>
<dbReference type="PANTHER" id="PTHR43643:SF3">
    <property type="entry name" value="HISTIDINOL-PHOSPHATE AMINOTRANSFERASE"/>
    <property type="match status" value="1"/>
</dbReference>
<feature type="domain" description="Aminotransferase class I/classII large" evidence="8">
    <location>
        <begin position="31"/>
        <end position="355"/>
    </location>
</feature>
<dbReference type="EC" id="2.6.1.9" evidence="7"/>
<dbReference type="InterPro" id="IPR015421">
    <property type="entry name" value="PyrdxlP-dep_Trfase_major"/>
</dbReference>
<dbReference type="Gene3D" id="3.90.1150.10">
    <property type="entry name" value="Aspartate Aminotransferase, domain 1"/>
    <property type="match status" value="1"/>
</dbReference>
<dbReference type="Proteomes" id="UP000559885">
    <property type="component" value="Unassembled WGS sequence"/>
</dbReference>
<sequence>MKWNETLAGLGSYKPGKREEQVKAELGLERIVKLSSNENPFGAAEAVREALRVLSYESFTELYPDGHAAALRKGVASFYQLDEAELIFTAGVDELIGLLARALLRPDVNTVMATPTFVQYAHHAKICGAELREVPLLNNGDHDLDAMLAQVDEDTAIVWICNPNNPTGNFLDLNAVETFLKQVPKETLVVLDEAYIEYVEPVPDAHEKWIRTYPNLVITRTFSKIYGLASARVGYGMAHPEVVDKLNVIRSPFNTTTIGQALALEALLDQDFIAKCRKENKLGIAQYEAFAEQYEEVKLYPSCGNFVLLEFQCPGQRVFRYLEENGYITRSGETLGFSNAVRITIGRAEDNAEVIRLLEAFLR</sequence>
<evidence type="ECO:0000256" key="7">
    <source>
        <dbReference type="HAMAP-Rule" id="MF_01023"/>
    </source>
</evidence>
<dbReference type="SUPFAM" id="SSF53383">
    <property type="entry name" value="PLP-dependent transferases"/>
    <property type="match status" value="1"/>
</dbReference>
<accession>A0A841ZK10</accession>
<gene>
    <name evidence="7 9" type="primary">hisC</name>
    <name evidence="9" type="ORF">HB912_02560</name>
</gene>
<dbReference type="UniPathway" id="UPA00031">
    <property type="reaction ID" value="UER00012"/>
</dbReference>
<evidence type="ECO:0000256" key="4">
    <source>
        <dbReference type="ARBA" id="ARBA00022679"/>
    </source>
</evidence>
<dbReference type="InterPro" id="IPR015422">
    <property type="entry name" value="PyrdxlP-dep_Trfase_small"/>
</dbReference>
<dbReference type="InterPro" id="IPR050106">
    <property type="entry name" value="HistidinolP_aminotransfase"/>
</dbReference>
<reference evidence="9 10" key="1">
    <citation type="submission" date="2020-03" db="EMBL/GenBank/DDBJ databases">
        <title>Soil Listeria distribution.</title>
        <authorList>
            <person name="Liao J."/>
            <person name="Wiedmann M."/>
        </authorList>
    </citation>
    <scope>NUCLEOTIDE SEQUENCE [LARGE SCALE GENOMIC DNA]</scope>
    <source>
        <strain evidence="9 10">FSL L7-1507</strain>
    </source>
</reference>
<protein>
    <recommendedName>
        <fullName evidence="7">Histidinol-phosphate aminotransferase</fullName>
        <ecNumber evidence="7">2.6.1.9</ecNumber>
    </recommendedName>
    <alternativeName>
        <fullName evidence="7">Imidazole acetol-phosphate transaminase</fullName>
    </alternativeName>
</protein>
<evidence type="ECO:0000259" key="8">
    <source>
        <dbReference type="Pfam" id="PF00155"/>
    </source>
</evidence>
<dbReference type="GO" id="GO:0004400">
    <property type="term" value="F:histidinol-phosphate transaminase activity"/>
    <property type="evidence" value="ECO:0007669"/>
    <property type="project" value="UniProtKB-UniRule"/>
</dbReference>
<evidence type="ECO:0000313" key="9">
    <source>
        <dbReference type="EMBL" id="MBC1520526.1"/>
    </source>
</evidence>
<evidence type="ECO:0000256" key="1">
    <source>
        <dbReference type="ARBA" id="ARBA00001933"/>
    </source>
</evidence>